<dbReference type="Gene3D" id="2.40.260.10">
    <property type="entry name" value="Sortase"/>
    <property type="match status" value="1"/>
</dbReference>
<evidence type="ECO:0000313" key="4">
    <source>
        <dbReference type="Proteomes" id="UP000182624"/>
    </source>
</evidence>
<evidence type="ECO:0000256" key="2">
    <source>
        <dbReference type="PIRSR" id="PIRSR605754-1"/>
    </source>
</evidence>
<dbReference type="InterPro" id="IPR023365">
    <property type="entry name" value="Sortase_dom-sf"/>
</dbReference>
<organism evidence="3 4">
    <name type="scientific">Butyrivibrio proteoclasticus</name>
    <dbReference type="NCBI Taxonomy" id="43305"/>
    <lineage>
        <taxon>Bacteria</taxon>
        <taxon>Bacillati</taxon>
        <taxon>Bacillota</taxon>
        <taxon>Clostridia</taxon>
        <taxon>Lachnospirales</taxon>
        <taxon>Lachnospiraceae</taxon>
        <taxon>Butyrivibrio</taxon>
    </lineage>
</organism>
<dbReference type="CDD" id="cd06166">
    <property type="entry name" value="Sortase_D_2"/>
    <property type="match status" value="1"/>
</dbReference>
<proteinExistence type="predicted"/>
<name>A0A1I5U6U5_9FIRM</name>
<dbReference type="Proteomes" id="UP000182624">
    <property type="component" value="Unassembled WGS sequence"/>
</dbReference>
<accession>A0A1I5U6U5</accession>
<reference evidence="4" key="1">
    <citation type="submission" date="2016-10" db="EMBL/GenBank/DDBJ databases">
        <authorList>
            <person name="Varghese N."/>
            <person name="Submissions S."/>
        </authorList>
    </citation>
    <scope>NUCLEOTIDE SEQUENCE [LARGE SCALE GENOMIC DNA]</scope>
    <source>
        <strain evidence="4">P18</strain>
    </source>
</reference>
<dbReference type="GO" id="GO:0016787">
    <property type="term" value="F:hydrolase activity"/>
    <property type="evidence" value="ECO:0007669"/>
    <property type="project" value="UniProtKB-KW"/>
</dbReference>
<feature type="active site" description="Acyl-thioester intermediate" evidence="2">
    <location>
        <position position="164"/>
    </location>
</feature>
<evidence type="ECO:0000313" key="3">
    <source>
        <dbReference type="EMBL" id="SFP90326.1"/>
    </source>
</evidence>
<keyword evidence="4" id="KW-1185">Reference proteome</keyword>
<sequence length="183" mass="20617">MISASIATNIYQYTKKQEIIATFDNTVSHEDILSPIQSNQDIDEQDNSDISEFSADYILEIPCIDSLEPVVEGTDRSALSAALGHEESTVLPGEVGNCVIAGHRNYTFGKYFNRLNEVEIGDMIYIHTPTDEYSYQVSEIKTVRPEDVDILENTENEILTLYTCTPIYIATHRLVVVAERVYN</sequence>
<gene>
    <name evidence="3" type="ORF">SAMN04487928_11169</name>
</gene>
<protein>
    <submittedName>
        <fullName evidence="3">Sortase A</fullName>
    </submittedName>
</protein>
<dbReference type="AlphaFoldDB" id="A0A1I5U6U5"/>
<keyword evidence="1" id="KW-0378">Hydrolase</keyword>
<dbReference type="Pfam" id="PF04203">
    <property type="entry name" value="Sortase"/>
    <property type="match status" value="1"/>
</dbReference>
<feature type="active site" description="Proton donor/acceptor" evidence="2">
    <location>
        <position position="103"/>
    </location>
</feature>
<dbReference type="SUPFAM" id="SSF63817">
    <property type="entry name" value="Sortase"/>
    <property type="match status" value="1"/>
</dbReference>
<dbReference type="EMBL" id="FOXO01000011">
    <property type="protein sequence ID" value="SFP90326.1"/>
    <property type="molecule type" value="Genomic_DNA"/>
</dbReference>
<dbReference type="NCBIfam" id="TIGR01076">
    <property type="entry name" value="sortase_fam"/>
    <property type="match status" value="1"/>
</dbReference>
<evidence type="ECO:0000256" key="1">
    <source>
        <dbReference type="ARBA" id="ARBA00022801"/>
    </source>
</evidence>
<dbReference type="InterPro" id="IPR005754">
    <property type="entry name" value="Sortase"/>
</dbReference>
<dbReference type="InterPro" id="IPR042000">
    <property type="entry name" value="Sortase_D_2"/>
</dbReference>